<dbReference type="PANTHER" id="PTHR30266">
    <property type="entry name" value="MECHANOSENSITIVE CHANNEL MSCL"/>
    <property type="match status" value="1"/>
</dbReference>
<dbReference type="NCBIfam" id="TIGR00220">
    <property type="entry name" value="mscL"/>
    <property type="match status" value="1"/>
</dbReference>
<dbReference type="GO" id="GO:0005886">
    <property type="term" value="C:plasma membrane"/>
    <property type="evidence" value="ECO:0007669"/>
    <property type="project" value="UniProtKB-SubCell"/>
</dbReference>
<evidence type="ECO:0000313" key="12">
    <source>
        <dbReference type="Proteomes" id="UP000198855"/>
    </source>
</evidence>
<evidence type="ECO:0000256" key="5">
    <source>
        <dbReference type="ARBA" id="ARBA00022692"/>
    </source>
</evidence>
<dbReference type="InterPro" id="IPR036019">
    <property type="entry name" value="MscL_channel"/>
</dbReference>
<dbReference type="Proteomes" id="UP000198855">
    <property type="component" value="Unassembled WGS sequence"/>
</dbReference>
<proteinExistence type="inferred from homology"/>
<dbReference type="InterPro" id="IPR037673">
    <property type="entry name" value="MSC/AndL"/>
</dbReference>
<dbReference type="AlphaFoldDB" id="A0A1I2DRR1"/>
<comment type="subunit">
    <text evidence="10">Homopentamer.</text>
</comment>
<keyword evidence="7 10" id="KW-0406">Ion transport</keyword>
<evidence type="ECO:0000256" key="8">
    <source>
        <dbReference type="ARBA" id="ARBA00023136"/>
    </source>
</evidence>
<comment type="function">
    <text evidence="10">Channel that opens in response to stretch forces in the membrane lipid bilayer. May participate in the regulation of osmotic pressure changes within the cell.</text>
</comment>
<evidence type="ECO:0000256" key="2">
    <source>
        <dbReference type="ARBA" id="ARBA00007254"/>
    </source>
</evidence>
<keyword evidence="3 10" id="KW-0813">Transport</keyword>
<dbReference type="InterPro" id="IPR001185">
    <property type="entry name" value="MS_channel"/>
</dbReference>
<dbReference type="GO" id="GO:0008381">
    <property type="term" value="F:mechanosensitive monoatomic ion channel activity"/>
    <property type="evidence" value="ECO:0007669"/>
    <property type="project" value="UniProtKB-UniRule"/>
</dbReference>
<protein>
    <recommendedName>
        <fullName evidence="10">Large-conductance mechanosensitive channel</fullName>
    </recommendedName>
</protein>
<keyword evidence="4 10" id="KW-1003">Cell membrane</keyword>
<evidence type="ECO:0000256" key="10">
    <source>
        <dbReference type="HAMAP-Rule" id="MF_00115"/>
    </source>
</evidence>
<dbReference type="PROSITE" id="PS01327">
    <property type="entry name" value="MSCL"/>
    <property type="match status" value="1"/>
</dbReference>
<evidence type="ECO:0000313" key="11">
    <source>
        <dbReference type="EMBL" id="SFE82951.1"/>
    </source>
</evidence>
<accession>A0A1I2DRR1</accession>
<dbReference type="HAMAP" id="MF_00115">
    <property type="entry name" value="MscL"/>
    <property type="match status" value="1"/>
</dbReference>
<evidence type="ECO:0000256" key="7">
    <source>
        <dbReference type="ARBA" id="ARBA00023065"/>
    </source>
</evidence>
<dbReference type="NCBIfam" id="NF001843">
    <property type="entry name" value="PRK00567.1-4"/>
    <property type="match status" value="1"/>
</dbReference>
<sequence length="168" mass="18134">MKKFIQEFKEFAIKGNVIDLAVGVIIGGAFGKIVTSLVNDIIMPPIGRMLGGADFKDLFINLGSDKPLPEGVTMDSIHTITDATKYGVAVIAYGQFINVLLDFFIVAACIFLLVKGINILRRIKPEEAAAPAEPTEKECPYCLSQIPIKATRCKHCTSVLEEGTASSS</sequence>
<dbReference type="OrthoDB" id="9810350at2"/>
<evidence type="ECO:0000256" key="9">
    <source>
        <dbReference type="ARBA" id="ARBA00023303"/>
    </source>
</evidence>
<dbReference type="InterPro" id="IPR019823">
    <property type="entry name" value="Mechanosensitive_channel_CS"/>
</dbReference>
<comment type="subcellular location">
    <subcellularLocation>
        <location evidence="1 10">Cell membrane</location>
        <topology evidence="1 10">Multi-pass membrane protein</topology>
    </subcellularLocation>
</comment>
<gene>
    <name evidence="10" type="primary">mscL</name>
    <name evidence="11" type="ORF">SAMN05216378_4230</name>
</gene>
<feature type="transmembrane region" description="Helical" evidence="10">
    <location>
        <begin position="20"/>
        <end position="42"/>
    </location>
</feature>
<evidence type="ECO:0000256" key="4">
    <source>
        <dbReference type="ARBA" id="ARBA00022475"/>
    </source>
</evidence>
<keyword evidence="9 10" id="KW-0407">Ion channel</keyword>
<keyword evidence="6 10" id="KW-1133">Transmembrane helix</keyword>
<feature type="transmembrane region" description="Helical" evidence="10">
    <location>
        <begin position="90"/>
        <end position="114"/>
    </location>
</feature>
<dbReference type="STRING" id="1045775.SAMN05216378_4230"/>
<organism evidence="11 12">
    <name type="scientific">Paenibacillus catalpae</name>
    <dbReference type="NCBI Taxonomy" id="1045775"/>
    <lineage>
        <taxon>Bacteria</taxon>
        <taxon>Bacillati</taxon>
        <taxon>Bacillota</taxon>
        <taxon>Bacilli</taxon>
        <taxon>Bacillales</taxon>
        <taxon>Paenibacillaceae</taxon>
        <taxon>Paenibacillus</taxon>
    </lineage>
</organism>
<reference evidence="12" key="1">
    <citation type="submission" date="2016-10" db="EMBL/GenBank/DDBJ databases">
        <authorList>
            <person name="Varghese N."/>
            <person name="Submissions S."/>
        </authorList>
    </citation>
    <scope>NUCLEOTIDE SEQUENCE [LARGE SCALE GENOMIC DNA]</scope>
    <source>
        <strain evidence="12">CGMCC 1.10784</strain>
    </source>
</reference>
<dbReference type="PANTHER" id="PTHR30266:SF2">
    <property type="entry name" value="LARGE-CONDUCTANCE MECHANOSENSITIVE CHANNEL"/>
    <property type="match status" value="1"/>
</dbReference>
<evidence type="ECO:0000256" key="6">
    <source>
        <dbReference type="ARBA" id="ARBA00022989"/>
    </source>
</evidence>
<dbReference type="SUPFAM" id="SSF81330">
    <property type="entry name" value="Gated mechanosensitive channel"/>
    <property type="match status" value="1"/>
</dbReference>
<evidence type="ECO:0000256" key="3">
    <source>
        <dbReference type="ARBA" id="ARBA00022448"/>
    </source>
</evidence>
<dbReference type="Pfam" id="PF01741">
    <property type="entry name" value="MscL"/>
    <property type="match status" value="1"/>
</dbReference>
<comment type="similarity">
    <text evidence="2 10">Belongs to the MscL family.</text>
</comment>
<dbReference type="NCBIfam" id="NF010557">
    <property type="entry name" value="PRK13952.1"/>
    <property type="match status" value="1"/>
</dbReference>
<keyword evidence="8 10" id="KW-0472">Membrane</keyword>
<dbReference type="Gene3D" id="1.10.1200.120">
    <property type="entry name" value="Large-conductance mechanosensitive channel, MscL, domain 1"/>
    <property type="match status" value="1"/>
</dbReference>
<keyword evidence="5 10" id="KW-0812">Transmembrane</keyword>
<name>A0A1I2DRR1_9BACL</name>
<dbReference type="RefSeq" id="WP_091188398.1">
    <property type="nucleotide sequence ID" value="NZ_FOMT01000004.1"/>
</dbReference>
<keyword evidence="12" id="KW-1185">Reference proteome</keyword>
<evidence type="ECO:0000256" key="1">
    <source>
        <dbReference type="ARBA" id="ARBA00004651"/>
    </source>
</evidence>
<dbReference type="EMBL" id="FOMT01000004">
    <property type="protein sequence ID" value="SFE82951.1"/>
    <property type="molecule type" value="Genomic_DNA"/>
</dbReference>